<dbReference type="SUPFAM" id="SSF56801">
    <property type="entry name" value="Acetyl-CoA synthetase-like"/>
    <property type="match status" value="1"/>
</dbReference>
<sequence>MADIDPASDVVKLIYTSGTSGKSKGAMEAHRNAVHNTITHTHLIPFDLPVNYTFLPMVFFIIRIASRI</sequence>
<dbReference type="InterPro" id="IPR042099">
    <property type="entry name" value="ANL_N_sf"/>
</dbReference>
<protein>
    <submittedName>
        <fullName evidence="3">AMP-binding protein</fullName>
    </submittedName>
</protein>
<dbReference type="Pfam" id="PF00501">
    <property type="entry name" value="AMP-binding"/>
    <property type="match status" value="1"/>
</dbReference>
<comment type="caution">
    <text evidence="3">The sequence shown here is derived from an EMBL/GenBank/DDBJ whole genome shotgun (WGS) entry which is preliminary data.</text>
</comment>
<name>A0ABV7UK35_9HYPH</name>
<feature type="domain" description="AMP-dependent synthetase/ligase" evidence="2">
    <location>
        <begin position="6"/>
        <end position="59"/>
    </location>
</feature>
<dbReference type="RefSeq" id="WP_376853163.1">
    <property type="nucleotide sequence ID" value="NZ_JBHRYC010000082.1"/>
</dbReference>
<evidence type="ECO:0000313" key="4">
    <source>
        <dbReference type="Proteomes" id="UP001595704"/>
    </source>
</evidence>
<dbReference type="InterPro" id="IPR020845">
    <property type="entry name" value="AMP-binding_CS"/>
</dbReference>
<feature type="transmembrane region" description="Helical" evidence="1">
    <location>
        <begin position="49"/>
        <end position="66"/>
    </location>
</feature>
<accession>A0ABV7UK35</accession>
<dbReference type="EMBL" id="JBHRYC010000082">
    <property type="protein sequence ID" value="MFC3638931.1"/>
    <property type="molecule type" value="Genomic_DNA"/>
</dbReference>
<keyword evidence="4" id="KW-1185">Reference proteome</keyword>
<reference evidence="4" key="1">
    <citation type="journal article" date="2019" name="Int. J. Syst. Evol. Microbiol.">
        <title>The Global Catalogue of Microorganisms (GCM) 10K type strain sequencing project: providing services to taxonomists for standard genome sequencing and annotation.</title>
        <authorList>
            <consortium name="The Broad Institute Genomics Platform"/>
            <consortium name="The Broad Institute Genome Sequencing Center for Infectious Disease"/>
            <person name="Wu L."/>
            <person name="Ma J."/>
        </authorList>
    </citation>
    <scope>NUCLEOTIDE SEQUENCE [LARGE SCALE GENOMIC DNA]</scope>
    <source>
        <strain evidence="4">KCTC 42282</strain>
    </source>
</reference>
<evidence type="ECO:0000256" key="1">
    <source>
        <dbReference type="SAM" id="Phobius"/>
    </source>
</evidence>
<dbReference type="PROSITE" id="PS00455">
    <property type="entry name" value="AMP_BINDING"/>
    <property type="match status" value="1"/>
</dbReference>
<proteinExistence type="predicted"/>
<gene>
    <name evidence="3" type="ORF">ACFONL_16445</name>
</gene>
<evidence type="ECO:0000313" key="3">
    <source>
        <dbReference type="EMBL" id="MFC3638931.1"/>
    </source>
</evidence>
<keyword evidence="1" id="KW-0812">Transmembrane</keyword>
<dbReference type="InterPro" id="IPR000873">
    <property type="entry name" value="AMP-dep_synth/lig_dom"/>
</dbReference>
<evidence type="ECO:0000259" key="2">
    <source>
        <dbReference type="Pfam" id="PF00501"/>
    </source>
</evidence>
<keyword evidence="1" id="KW-1133">Transmembrane helix</keyword>
<organism evidence="3 4">
    <name type="scientific">Camelimonas fluminis</name>
    <dbReference type="NCBI Taxonomy" id="1576911"/>
    <lineage>
        <taxon>Bacteria</taxon>
        <taxon>Pseudomonadati</taxon>
        <taxon>Pseudomonadota</taxon>
        <taxon>Alphaproteobacteria</taxon>
        <taxon>Hyphomicrobiales</taxon>
        <taxon>Chelatococcaceae</taxon>
        <taxon>Camelimonas</taxon>
    </lineage>
</organism>
<dbReference type="Gene3D" id="3.40.50.12780">
    <property type="entry name" value="N-terminal domain of ligase-like"/>
    <property type="match status" value="1"/>
</dbReference>
<dbReference type="Proteomes" id="UP001595704">
    <property type="component" value="Unassembled WGS sequence"/>
</dbReference>
<keyword evidence="1" id="KW-0472">Membrane</keyword>